<dbReference type="Gene3D" id="3.40.50.11980">
    <property type="match status" value="1"/>
</dbReference>
<gene>
    <name evidence="5" type="primary">Aste57867_25204</name>
    <name evidence="4" type="ORF">As57867_025126</name>
    <name evidence="5" type="ORF">ASTE57867_25204</name>
</gene>
<feature type="domain" description="DNA/RNA-binding" evidence="2">
    <location>
        <begin position="355"/>
        <end position="629"/>
    </location>
</feature>
<dbReference type="InterPro" id="IPR018834">
    <property type="entry name" value="DNA/RNA-bd_Est1-type"/>
</dbReference>
<dbReference type="InterPro" id="IPR011990">
    <property type="entry name" value="TPR-like_helical_dom_sf"/>
</dbReference>
<protein>
    <submittedName>
        <fullName evidence="5">Aste57867_25204 protein</fullName>
    </submittedName>
</protein>
<reference evidence="5 6" key="1">
    <citation type="submission" date="2019-03" db="EMBL/GenBank/DDBJ databases">
        <authorList>
            <person name="Gaulin E."/>
            <person name="Dumas B."/>
        </authorList>
    </citation>
    <scope>NUCLEOTIDE SEQUENCE [LARGE SCALE GENOMIC DNA]</scope>
    <source>
        <strain evidence="5">CBS 568.67</strain>
    </source>
</reference>
<dbReference type="EMBL" id="CAADRA010007528">
    <property type="protein sequence ID" value="VFU01831.1"/>
    <property type="molecule type" value="Genomic_DNA"/>
</dbReference>
<dbReference type="OrthoDB" id="392925at2759"/>
<dbReference type="GO" id="GO:0000184">
    <property type="term" value="P:nuclear-transcribed mRNA catabolic process, nonsense-mediated decay"/>
    <property type="evidence" value="ECO:0007669"/>
    <property type="project" value="TreeGrafter"/>
</dbReference>
<organism evidence="5 6">
    <name type="scientific">Aphanomyces stellatus</name>
    <dbReference type="NCBI Taxonomy" id="120398"/>
    <lineage>
        <taxon>Eukaryota</taxon>
        <taxon>Sar</taxon>
        <taxon>Stramenopiles</taxon>
        <taxon>Oomycota</taxon>
        <taxon>Saprolegniomycetes</taxon>
        <taxon>Saprolegniales</taxon>
        <taxon>Verrucalvaceae</taxon>
        <taxon>Aphanomyces</taxon>
    </lineage>
</organism>
<dbReference type="GO" id="GO:0005697">
    <property type="term" value="C:telomerase holoenzyme complex"/>
    <property type="evidence" value="ECO:0007669"/>
    <property type="project" value="TreeGrafter"/>
</dbReference>
<dbReference type="AlphaFoldDB" id="A0A485LSN2"/>
<reference evidence="4" key="2">
    <citation type="submission" date="2019-06" db="EMBL/GenBank/DDBJ databases">
        <title>Genomics analysis of Aphanomyces spp. identifies a new class of oomycete effector associated with host adaptation.</title>
        <authorList>
            <person name="Gaulin E."/>
        </authorList>
    </citation>
    <scope>NUCLEOTIDE SEQUENCE</scope>
    <source>
        <strain evidence="4">CBS 578.67</strain>
    </source>
</reference>
<dbReference type="InterPro" id="IPR021869">
    <property type="entry name" value="RNase_Zc3h12_NYN"/>
</dbReference>
<dbReference type="Proteomes" id="UP000332933">
    <property type="component" value="Unassembled WGS sequence"/>
</dbReference>
<dbReference type="PANTHER" id="PTHR15696:SF0">
    <property type="entry name" value="TELOMERASE-BINDING PROTEIN EST1A"/>
    <property type="match status" value="1"/>
</dbReference>
<evidence type="ECO:0000313" key="6">
    <source>
        <dbReference type="Proteomes" id="UP000332933"/>
    </source>
</evidence>
<feature type="region of interest" description="Disordered" evidence="1">
    <location>
        <begin position="1"/>
        <end position="73"/>
    </location>
</feature>
<feature type="region of interest" description="Disordered" evidence="1">
    <location>
        <begin position="719"/>
        <end position="778"/>
    </location>
</feature>
<sequence>MSEDPKKATKNRPRYRKKTAGSDGLLASPAPPLDDIDSMGSAPPPPPPTTRTPKNHSKPHHPKGPKNGNKIDDSSIMREQFQDATVLDAGDIMQIRRNREQQLNRQREHHREQQNHRKQVEEEKRKRELREKQRELMVKRVEEETVNKLVRAEVMFTLLQEHKDKTKPPSHHHDHPDETYPFGFNPSGVAQDVLVTSIKKWEEHLKRLLGGHRVADHERGIACLRAACRDAYCELLLHHASDVTLKMDFNERLWMNWYKEIDPVQSKLRAASSNLSHKSSLTAGVSDHARLRDAVTALLATATAFYNKLFHGLTAAPQSSSTTTHSIHMTLVALGDLARYSQNTLPTKSRSWRPAEAHYTLALQHNPSNGKVYNQLALLALHEHRVLDATYLYCRSLACATPFCARENLLTTLGSAKPPPPTSRSAAASSLQDVCSAHLLQCLSRLFLGIDIARLDVDVAAAVDSWRAVVRSSSSSSASHRAFFLQAVVLALFSVHNCQVPIGGNSALHVDLHFHTEYPRWHDHDTVVWALRFAFALVTGILRDATFSDAALLVVTPPLTLFLDWLRVHSWYFLSWHDPVVADFRAALAEFLPRVADRHIVDDDLDVWDASHPPLWEDSQVRGFLPLAKVTRCSAKTSDATTDHDVAPRVARIFGFVAFAADHGFMPRFVAGPNPTHVAAISSTLVVADSLCPQCSNSIAGDATMCEFCGYDVGVDDDDDDETSLKGPTAPPTAESSGDAPLARRGMLSGVNWNTPKPTSAVAPRGTNKLSRPSTRARHAPFRQHVPVDFHTAHDPDWKCLVVVDAANVAMRHGLNAKFSCRGIRLVFDYYLARGHKVIAFLPDYLLKYESVGGQKRMASLGFDVSPTKLPDDVTLLQAMVLEGLVIATPPQDYDDSYCIQYAGTHDGCLVTNDLFRDHLENIKGGKQKGAMREWLKNHRISFTWVGDEFFPNPDFRFPPKQSDDELLDAPGSG</sequence>
<dbReference type="SUPFAM" id="SSF48452">
    <property type="entry name" value="TPR-like"/>
    <property type="match status" value="1"/>
</dbReference>
<dbReference type="Pfam" id="PF11977">
    <property type="entry name" value="RNase_Zc3h12a"/>
    <property type="match status" value="1"/>
</dbReference>
<evidence type="ECO:0000313" key="5">
    <source>
        <dbReference type="EMBL" id="VFU01831.1"/>
    </source>
</evidence>
<dbReference type="GO" id="GO:0070034">
    <property type="term" value="F:telomerase RNA binding"/>
    <property type="evidence" value="ECO:0007669"/>
    <property type="project" value="TreeGrafter"/>
</dbReference>
<dbReference type="Gene3D" id="1.25.40.10">
    <property type="entry name" value="Tetratricopeptide repeat domain"/>
    <property type="match status" value="1"/>
</dbReference>
<dbReference type="Pfam" id="PF10373">
    <property type="entry name" value="EST1_DNA_bind"/>
    <property type="match status" value="1"/>
</dbReference>
<name>A0A485LSN2_9STRA</name>
<feature type="compositionally biased region" description="Basic residues" evidence="1">
    <location>
        <begin position="8"/>
        <end position="19"/>
    </location>
</feature>
<accession>A0A485LSN2</accession>
<proteinExistence type="predicted"/>
<feature type="domain" description="RNase NYN" evidence="3">
    <location>
        <begin position="801"/>
        <end position="956"/>
    </location>
</feature>
<feature type="compositionally biased region" description="Basic residues" evidence="1">
    <location>
        <begin position="53"/>
        <end position="64"/>
    </location>
</feature>
<dbReference type="GO" id="GO:0042162">
    <property type="term" value="F:telomeric DNA binding"/>
    <property type="evidence" value="ECO:0007669"/>
    <property type="project" value="TreeGrafter"/>
</dbReference>
<evidence type="ECO:0000259" key="3">
    <source>
        <dbReference type="Pfam" id="PF11977"/>
    </source>
</evidence>
<keyword evidence="6" id="KW-1185">Reference proteome</keyword>
<feature type="region of interest" description="Disordered" evidence="1">
    <location>
        <begin position="101"/>
        <end position="129"/>
    </location>
</feature>
<dbReference type="PANTHER" id="PTHR15696">
    <property type="entry name" value="SMG-7 SUPPRESSOR WITH MORPHOLOGICAL EFFECT ON GENITALIA PROTEIN 7"/>
    <property type="match status" value="1"/>
</dbReference>
<dbReference type="EMBL" id="VJMH01007502">
    <property type="protein sequence ID" value="KAF0682686.1"/>
    <property type="molecule type" value="Genomic_DNA"/>
</dbReference>
<evidence type="ECO:0000259" key="2">
    <source>
        <dbReference type="Pfam" id="PF10373"/>
    </source>
</evidence>
<dbReference type="InterPro" id="IPR045153">
    <property type="entry name" value="Est1/Ebs1-like"/>
</dbReference>
<evidence type="ECO:0000256" key="1">
    <source>
        <dbReference type="SAM" id="MobiDB-lite"/>
    </source>
</evidence>
<evidence type="ECO:0000313" key="4">
    <source>
        <dbReference type="EMBL" id="KAF0682686.1"/>
    </source>
</evidence>